<evidence type="ECO:0000256" key="4">
    <source>
        <dbReference type="RuleBase" id="RU361187"/>
    </source>
</evidence>
<name>A0ABW3JHZ7_9FLAO</name>
<dbReference type="PANTHER" id="PTHR22925:SF3">
    <property type="entry name" value="GLYCOSYL HYDROLASE FAMILY PROTEIN 43"/>
    <property type="match status" value="1"/>
</dbReference>
<dbReference type="SUPFAM" id="SSF75005">
    <property type="entry name" value="Arabinanase/levansucrase/invertase"/>
    <property type="match status" value="1"/>
</dbReference>
<evidence type="ECO:0000256" key="1">
    <source>
        <dbReference type="ARBA" id="ARBA00009865"/>
    </source>
</evidence>
<reference evidence="6" key="1">
    <citation type="journal article" date="2019" name="Int. J. Syst. Evol. Microbiol.">
        <title>The Global Catalogue of Microorganisms (GCM) 10K type strain sequencing project: providing services to taxonomists for standard genome sequencing and annotation.</title>
        <authorList>
            <consortium name="The Broad Institute Genomics Platform"/>
            <consortium name="The Broad Institute Genome Sequencing Center for Infectious Disease"/>
            <person name="Wu L."/>
            <person name="Ma J."/>
        </authorList>
    </citation>
    <scope>NUCLEOTIDE SEQUENCE [LARGE SCALE GENOMIC DNA]</scope>
    <source>
        <strain evidence="6">CCUG 62414</strain>
    </source>
</reference>
<keyword evidence="2 4" id="KW-0378">Hydrolase</keyword>
<dbReference type="PANTHER" id="PTHR22925">
    <property type="entry name" value="GLYCOSYL HYDROLASE 43 FAMILY MEMBER"/>
    <property type="match status" value="1"/>
</dbReference>
<comment type="similarity">
    <text evidence="1 4">Belongs to the glycosyl hydrolase 43 family.</text>
</comment>
<proteinExistence type="inferred from homology"/>
<sequence length="532" mass="60559">MNINILFLVLLWFCSNYTLVAQTLNIKNDRFWDTKNGEPIYSQGGGIFKFTDPNTNIGKYYWYGVQYNEAELYRNNPTVTQPNATFLSVTCYTSTDLVNWDSEKPVLTKEEINKHYSNTKWLGRLGVVYISVLKKYAMFIQHDDQVLITVSDSPIGPFKWHQRINMKAMIGTSNTGDQTVFTDEDTGISYLVYSYGNGRNKIYISEIGVKEGMVNLLDCTEVFRGAGREGNCMFKYNGKYYLFASNLYGWDSSYAYYLVADKIKGPYTPINKMLITPGCMDDYAHITQTGFFTSIKGSNQELVIYCGDRWADFAGNGLGYNQWFPITFDGETPYFNSLNSWDFDVSTGSWAVASDNDYVKNGSFEADRRHIPSPVKPIQEQLKGWTTLIYQGNTIVVGDDESPVLNYFNTEEDRKQVVGEKSLNISDNINFKRKVYQVIESNQFVKLEDGLYKLSAKIKNTSGFTKLNMYAESVNKQTFLPIIEPNAQWTAIEINDIHVLNGKVEIGFMAEGIANASCQIDDVCLVKNKNKF</sequence>
<dbReference type="Pfam" id="PF04616">
    <property type="entry name" value="Glyco_hydro_43"/>
    <property type="match status" value="1"/>
</dbReference>
<dbReference type="InterPro" id="IPR006710">
    <property type="entry name" value="Glyco_hydro_43"/>
</dbReference>
<evidence type="ECO:0000313" key="5">
    <source>
        <dbReference type="EMBL" id="MFD0990120.1"/>
    </source>
</evidence>
<protein>
    <submittedName>
        <fullName evidence="5">Family 43 glycosylhydrolase</fullName>
    </submittedName>
</protein>
<dbReference type="Proteomes" id="UP001597061">
    <property type="component" value="Unassembled WGS sequence"/>
</dbReference>
<dbReference type="RefSeq" id="WP_379925714.1">
    <property type="nucleotide sequence ID" value="NZ_JBHTJI010000001.1"/>
</dbReference>
<evidence type="ECO:0000256" key="2">
    <source>
        <dbReference type="ARBA" id="ARBA00022801"/>
    </source>
</evidence>
<comment type="caution">
    <text evidence="5">The sequence shown here is derived from an EMBL/GenBank/DDBJ whole genome shotgun (WGS) entry which is preliminary data.</text>
</comment>
<evidence type="ECO:0000256" key="3">
    <source>
        <dbReference type="ARBA" id="ARBA00023295"/>
    </source>
</evidence>
<gene>
    <name evidence="5" type="ORF">ACFQ1R_08430</name>
</gene>
<accession>A0ABW3JHZ7</accession>
<organism evidence="5 6">
    <name type="scientific">Mariniflexile jejuense</name>
    <dbReference type="NCBI Taxonomy" id="1173582"/>
    <lineage>
        <taxon>Bacteria</taxon>
        <taxon>Pseudomonadati</taxon>
        <taxon>Bacteroidota</taxon>
        <taxon>Flavobacteriia</taxon>
        <taxon>Flavobacteriales</taxon>
        <taxon>Flavobacteriaceae</taxon>
        <taxon>Mariniflexile</taxon>
    </lineage>
</organism>
<dbReference type="Gene3D" id="2.60.120.260">
    <property type="entry name" value="Galactose-binding domain-like"/>
    <property type="match status" value="1"/>
</dbReference>
<keyword evidence="6" id="KW-1185">Reference proteome</keyword>
<dbReference type="EMBL" id="JBHTJI010000001">
    <property type="protein sequence ID" value="MFD0990120.1"/>
    <property type="molecule type" value="Genomic_DNA"/>
</dbReference>
<evidence type="ECO:0000313" key="6">
    <source>
        <dbReference type="Proteomes" id="UP001597061"/>
    </source>
</evidence>
<dbReference type="InterPro" id="IPR023296">
    <property type="entry name" value="Glyco_hydro_beta-prop_sf"/>
</dbReference>
<dbReference type="CDD" id="cd18823">
    <property type="entry name" value="GH43_RcAra43A-like"/>
    <property type="match status" value="1"/>
</dbReference>
<keyword evidence="3 4" id="KW-0326">Glycosidase</keyword>
<dbReference type="Gene3D" id="2.115.10.20">
    <property type="entry name" value="Glycosyl hydrolase domain, family 43"/>
    <property type="match status" value="1"/>
</dbReference>